<dbReference type="Proteomes" id="UP000324748">
    <property type="component" value="Unassembled WGS sequence"/>
</dbReference>
<keyword evidence="1" id="KW-0732">Signal</keyword>
<organism evidence="2 3">
    <name type="scientific">Puccinia graminis f. sp. tritici</name>
    <dbReference type="NCBI Taxonomy" id="56615"/>
    <lineage>
        <taxon>Eukaryota</taxon>
        <taxon>Fungi</taxon>
        <taxon>Dikarya</taxon>
        <taxon>Basidiomycota</taxon>
        <taxon>Pucciniomycotina</taxon>
        <taxon>Pucciniomycetes</taxon>
        <taxon>Pucciniales</taxon>
        <taxon>Pucciniaceae</taxon>
        <taxon>Puccinia</taxon>
    </lineage>
</organism>
<feature type="signal peptide" evidence="1">
    <location>
        <begin position="1"/>
        <end position="26"/>
    </location>
</feature>
<proteinExistence type="predicted"/>
<name>A0A5B0QF35_PUCGR</name>
<comment type="caution">
    <text evidence="2">The sequence shown here is derived from an EMBL/GenBank/DDBJ whole genome shotgun (WGS) entry which is preliminary data.</text>
</comment>
<feature type="chain" id="PRO_5022671948" evidence="1">
    <location>
        <begin position="27"/>
        <end position="91"/>
    </location>
</feature>
<accession>A0A5B0QF35</accession>
<evidence type="ECO:0000313" key="3">
    <source>
        <dbReference type="Proteomes" id="UP000324748"/>
    </source>
</evidence>
<evidence type="ECO:0000313" key="2">
    <source>
        <dbReference type="EMBL" id="KAA1111563.1"/>
    </source>
</evidence>
<keyword evidence="3" id="KW-1185">Reference proteome</keyword>
<reference evidence="2 3" key="1">
    <citation type="submission" date="2019-05" db="EMBL/GenBank/DDBJ databases">
        <title>Emergence of the Ug99 lineage of the wheat stem rust pathogen through somatic hybridization.</title>
        <authorList>
            <person name="Li F."/>
            <person name="Upadhyaya N.M."/>
            <person name="Sperschneider J."/>
            <person name="Matny O."/>
            <person name="Nguyen-Phuc H."/>
            <person name="Mago R."/>
            <person name="Raley C."/>
            <person name="Miller M.E."/>
            <person name="Silverstein K.A.T."/>
            <person name="Henningsen E."/>
            <person name="Hirsch C.D."/>
            <person name="Visser B."/>
            <person name="Pretorius Z.A."/>
            <person name="Steffenson B.J."/>
            <person name="Schwessinger B."/>
            <person name="Dodds P.N."/>
            <person name="Figueroa M."/>
        </authorList>
    </citation>
    <scope>NUCLEOTIDE SEQUENCE [LARGE SCALE GENOMIC DNA]</scope>
    <source>
        <strain evidence="2">21-0</strain>
    </source>
</reference>
<dbReference type="EMBL" id="VSWC01000016">
    <property type="protein sequence ID" value="KAA1111563.1"/>
    <property type="molecule type" value="Genomic_DNA"/>
</dbReference>
<evidence type="ECO:0000256" key="1">
    <source>
        <dbReference type="SAM" id="SignalP"/>
    </source>
</evidence>
<sequence length="91" mass="9399">MRSFASMLSTALVLGVFASLTANVSALLCNTGYTATCDGPDQTVYHTPGGSGNFFCKGGSKAACCAVIATCYQCYYDLGNGMDNPKIISSC</sequence>
<dbReference type="AlphaFoldDB" id="A0A5B0QF35"/>
<dbReference type="OrthoDB" id="2508052at2759"/>
<protein>
    <submittedName>
        <fullName evidence="2">Uncharacterized protein</fullName>
    </submittedName>
</protein>
<gene>
    <name evidence="2" type="ORF">PGT21_004572</name>
</gene>